<keyword evidence="3" id="KW-1185">Reference proteome</keyword>
<feature type="compositionally biased region" description="Basic and acidic residues" evidence="1">
    <location>
        <begin position="21"/>
        <end position="46"/>
    </location>
</feature>
<dbReference type="EMBL" id="FQVB01000010">
    <property type="protein sequence ID" value="SHF03680.1"/>
    <property type="molecule type" value="Genomic_DNA"/>
</dbReference>
<evidence type="ECO:0000256" key="1">
    <source>
        <dbReference type="SAM" id="MobiDB-lite"/>
    </source>
</evidence>
<dbReference type="InterPro" id="IPR014995">
    <property type="entry name" value="DUF1844"/>
</dbReference>
<reference evidence="3" key="1">
    <citation type="submission" date="2016-11" db="EMBL/GenBank/DDBJ databases">
        <authorList>
            <person name="Varghese N."/>
            <person name="Submissions S."/>
        </authorList>
    </citation>
    <scope>NUCLEOTIDE SEQUENCE [LARGE SCALE GENOMIC DNA]</scope>
    <source>
        <strain evidence="3">DSM 9756</strain>
    </source>
</reference>
<organism evidence="2 3">
    <name type="scientific">Desulfacinum infernum DSM 9756</name>
    <dbReference type="NCBI Taxonomy" id="1121391"/>
    <lineage>
        <taxon>Bacteria</taxon>
        <taxon>Pseudomonadati</taxon>
        <taxon>Thermodesulfobacteriota</taxon>
        <taxon>Syntrophobacteria</taxon>
        <taxon>Syntrophobacterales</taxon>
        <taxon>Syntrophobacteraceae</taxon>
        <taxon>Desulfacinum</taxon>
    </lineage>
</organism>
<evidence type="ECO:0000313" key="2">
    <source>
        <dbReference type="EMBL" id="SHF03680.1"/>
    </source>
</evidence>
<dbReference type="AlphaFoldDB" id="A0A1M4YD62"/>
<evidence type="ECO:0008006" key="4">
    <source>
        <dbReference type="Google" id="ProtNLM"/>
    </source>
</evidence>
<accession>A0A1M4YD62</accession>
<dbReference type="Pfam" id="PF08899">
    <property type="entry name" value="DUF1844"/>
    <property type="match status" value="1"/>
</dbReference>
<dbReference type="RefSeq" id="WP_084076247.1">
    <property type="nucleotide sequence ID" value="NZ_FQVB01000010.1"/>
</dbReference>
<gene>
    <name evidence="2" type="ORF">SAMN02745206_01227</name>
</gene>
<dbReference type="STRING" id="1121391.SAMN02745206_01227"/>
<protein>
    <recommendedName>
        <fullName evidence="4">DUF1844 domain-containing protein</fullName>
    </recommendedName>
</protein>
<dbReference type="Proteomes" id="UP000184076">
    <property type="component" value="Unassembled WGS sequence"/>
</dbReference>
<dbReference type="OrthoDB" id="9799618at2"/>
<proteinExistence type="predicted"/>
<sequence>MEEQEKKGFVVRDRRKVSLDDLEGDVKKEEAKEEKKPDEPAKEEPKTAPGEEYAKTRTEARRYPEVTFSTFVFSLSSSALVHLGEVPDPVTNKVEKDLALAKQIIDTLAMLEEKTRGNLERDEQQLLQTVLYDLRLRFVKQSGK</sequence>
<feature type="region of interest" description="Disordered" evidence="1">
    <location>
        <begin position="21"/>
        <end position="59"/>
    </location>
</feature>
<evidence type="ECO:0000313" key="3">
    <source>
        <dbReference type="Proteomes" id="UP000184076"/>
    </source>
</evidence>
<name>A0A1M4YD62_9BACT</name>